<dbReference type="GO" id="GO:0004567">
    <property type="term" value="F:beta-mannosidase activity"/>
    <property type="evidence" value="ECO:0007669"/>
    <property type="project" value="UniProtKB-EC"/>
</dbReference>
<evidence type="ECO:0000256" key="6">
    <source>
        <dbReference type="ARBA" id="ARBA00023295"/>
    </source>
</evidence>
<dbReference type="InterPro" id="IPR008979">
    <property type="entry name" value="Galactose-bd-like_sf"/>
</dbReference>
<evidence type="ECO:0000313" key="11">
    <source>
        <dbReference type="EMBL" id="CAB4803092.1"/>
    </source>
</evidence>
<dbReference type="EMBL" id="CAEZZP010000065">
    <property type="protein sequence ID" value="CAB4775567.1"/>
    <property type="molecule type" value="Genomic_DNA"/>
</dbReference>
<evidence type="ECO:0000259" key="7">
    <source>
        <dbReference type="Pfam" id="PF00703"/>
    </source>
</evidence>
<dbReference type="Gene3D" id="2.60.120.260">
    <property type="entry name" value="Galactose-binding domain-like"/>
    <property type="match status" value="1"/>
</dbReference>
<dbReference type="GO" id="GO:0005975">
    <property type="term" value="P:carbohydrate metabolic process"/>
    <property type="evidence" value="ECO:0007669"/>
    <property type="project" value="InterPro"/>
</dbReference>
<dbReference type="InterPro" id="IPR013783">
    <property type="entry name" value="Ig-like_fold"/>
</dbReference>
<dbReference type="EMBL" id="CAFBMF010000049">
    <property type="protein sequence ID" value="CAB4900433.1"/>
    <property type="molecule type" value="Genomic_DNA"/>
</dbReference>
<dbReference type="EC" id="3.2.1.25" evidence="3"/>
<protein>
    <recommendedName>
        <fullName evidence="3">beta-mannosidase</fullName>
        <ecNumber evidence="3">3.2.1.25</ecNumber>
    </recommendedName>
</protein>
<evidence type="ECO:0000313" key="14">
    <source>
        <dbReference type="EMBL" id="CAB5029326.1"/>
    </source>
</evidence>
<dbReference type="SUPFAM" id="SSF49303">
    <property type="entry name" value="beta-Galactosidase/glucuronidase domain"/>
    <property type="match status" value="1"/>
</dbReference>
<dbReference type="Pfam" id="PF02836">
    <property type="entry name" value="Glyco_hydro_2_C"/>
    <property type="match status" value="1"/>
</dbReference>
<evidence type="ECO:0000313" key="12">
    <source>
        <dbReference type="EMBL" id="CAB4879263.1"/>
    </source>
</evidence>
<dbReference type="SUPFAM" id="SSF51445">
    <property type="entry name" value="(Trans)glycosidases"/>
    <property type="match status" value="1"/>
</dbReference>
<feature type="domain" description="Glycoside hydrolase family 2 catalytic" evidence="8">
    <location>
        <begin position="274"/>
        <end position="412"/>
    </location>
</feature>
<dbReference type="EMBL" id="CAFBPS010000050">
    <property type="protein sequence ID" value="CAB5029326.1"/>
    <property type="molecule type" value="Genomic_DNA"/>
</dbReference>
<dbReference type="AlphaFoldDB" id="A0A6J6Y196"/>
<evidence type="ECO:0000256" key="2">
    <source>
        <dbReference type="ARBA" id="ARBA00007401"/>
    </source>
</evidence>
<dbReference type="InterPro" id="IPR017853">
    <property type="entry name" value="GH"/>
</dbReference>
<dbReference type="Pfam" id="PF00703">
    <property type="entry name" value="Glyco_hydro_2"/>
    <property type="match status" value="1"/>
</dbReference>
<evidence type="ECO:0000313" key="10">
    <source>
        <dbReference type="EMBL" id="CAB4775567.1"/>
    </source>
</evidence>
<comment type="catalytic activity">
    <reaction evidence="1">
        <text>Hydrolysis of terminal, non-reducing beta-D-mannose residues in beta-D-mannosides.</text>
        <dbReference type="EC" id="3.2.1.25"/>
    </reaction>
</comment>
<dbReference type="InterPro" id="IPR006103">
    <property type="entry name" value="Glyco_hydro_2_cat"/>
</dbReference>
<dbReference type="InterPro" id="IPR050887">
    <property type="entry name" value="Beta-mannosidase_GH2"/>
</dbReference>
<dbReference type="Gene3D" id="3.20.20.80">
    <property type="entry name" value="Glycosidases"/>
    <property type="match status" value="1"/>
</dbReference>
<evidence type="ECO:0000256" key="4">
    <source>
        <dbReference type="ARBA" id="ARBA00022729"/>
    </source>
</evidence>
<dbReference type="Gene3D" id="2.60.40.10">
    <property type="entry name" value="Immunoglobulins"/>
    <property type="match status" value="1"/>
</dbReference>
<dbReference type="PANTHER" id="PTHR43730">
    <property type="entry name" value="BETA-MANNOSIDASE"/>
    <property type="match status" value="1"/>
</dbReference>
<gene>
    <name evidence="9" type="ORF">UFOPK2658_01405</name>
    <name evidence="10" type="ORF">UFOPK2880_01086</name>
    <name evidence="11" type="ORF">UFOPK3004_00785</name>
    <name evidence="12" type="ORF">UFOPK3304_01485</name>
    <name evidence="13" type="ORF">UFOPK3494_00906</name>
    <name evidence="14" type="ORF">UFOPK4134_00819</name>
</gene>
<sequence>MWTSLDLSGQWRVTKATDDALRTSVGLDTDDEEWPTIHVPSHWQSHPLFAAENGPLLYRKDFELGVPGAGERRFIVVDGLFYQGDVWLDGAYLGDPEGYFIPHAYDITALATLDTEHVLAVGATCSPQRDKKAKRNITGVFQHWDCIEPDFNPGGIWRGVRIERSGPVRIDALRVLCRDANEARANVRLSARLDSNGDLPVRIVTYVNNKVVDEIEKSLASGINTLDWDVDIDEPKLWWPWSMGQQNLTDIRVEVVHDSTVSHSVSRRTGLREVAVQDWVYSINGERIFLKGANLAPTRAMLGDADETELRRDIELAREAGLDLVRVHGHISRTELYDAADELGMLIWQDFPLQWGYARQIRREAVRQAEEAVNLLGHHPSIMTWCAHNEPFTFSVTPGESFDFKKMAVPFLAGHQLPTWNKSVLDRWVKRSFEKADVTRPVIAHSGVLPHLPTLDGTDSHLYFGWYHGDERDLPGFAAKIPRLMRFVSEFGAQAIPESSEFIDTAAWPNLDWENLENKFGMQRGNFENHVPVAAFDNFDDWRFATQVYQADVIRYHIETLRRLKYRPTGGFCMFALNDAMPMISWSVLDHKRVPKLGYTALAEACRPVIVTADRLPLSMRPGDQLRIALHVVSDLHRELDNASVTANLESTGDPQVWQFEGAIAADDCTLVGHITITAPFAEGPVILDLTLVSGDVVATNRYQTVVTAKLS</sequence>
<evidence type="ECO:0000256" key="3">
    <source>
        <dbReference type="ARBA" id="ARBA00012754"/>
    </source>
</evidence>
<name>A0A6J6Y196_9ZZZZ</name>
<evidence type="ECO:0000256" key="5">
    <source>
        <dbReference type="ARBA" id="ARBA00022801"/>
    </source>
</evidence>
<organism evidence="11">
    <name type="scientific">freshwater metagenome</name>
    <dbReference type="NCBI Taxonomy" id="449393"/>
    <lineage>
        <taxon>unclassified sequences</taxon>
        <taxon>metagenomes</taxon>
        <taxon>ecological metagenomes</taxon>
    </lineage>
</organism>
<dbReference type="EMBL" id="CAFAAL010000055">
    <property type="protein sequence ID" value="CAB4803092.1"/>
    <property type="molecule type" value="Genomic_DNA"/>
</dbReference>
<dbReference type="SUPFAM" id="SSF49785">
    <property type="entry name" value="Galactose-binding domain-like"/>
    <property type="match status" value="1"/>
</dbReference>
<keyword evidence="6" id="KW-0326">Glycosidase</keyword>
<dbReference type="InterPro" id="IPR036156">
    <property type="entry name" value="Beta-gal/glucu_dom_sf"/>
</dbReference>
<dbReference type="EMBL" id="CAEZYH010000071">
    <property type="protein sequence ID" value="CAB4726148.1"/>
    <property type="molecule type" value="Genomic_DNA"/>
</dbReference>
<dbReference type="PANTHER" id="PTHR43730:SF1">
    <property type="entry name" value="BETA-MANNOSIDASE"/>
    <property type="match status" value="1"/>
</dbReference>
<accession>A0A6J6Y196</accession>
<dbReference type="InterPro" id="IPR006102">
    <property type="entry name" value="Ig-like_GH2"/>
</dbReference>
<evidence type="ECO:0000259" key="8">
    <source>
        <dbReference type="Pfam" id="PF02836"/>
    </source>
</evidence>
<reference evidence="11" key="1">
    <citation type="submission" date="2020-05" db="EMBL/GenBank/DDBJ databases">
        <authorList>
            <person name="Chiriac C."/>
            <person name="Salcher M."/>
            <person name="Ghai R."/>
            <person name="Kavagutti S V."/>
        </authorList>
    </citation>
    <scope>NUCLEOTIDE SEQUENCE</scope>
</reference>
<dbReference type="EMBL" id="CAFBLJ010000098">
    <property type="protein sequence ID" value="CAB4879263.1"/>
    <property type="molecule type" value="Genomic_DNA"/>
</dbReference>
<keyword evidence="5" id="KW-0378">Hydrolase</keyword>
<evidence type="ECO:0000313" key="13">
    <source>
        <dbReference type="EMBL" id="CAB4900433.1"/>
    </source>
</evidence>
<feature type="domain" description="Glycoside hydrolase family 2 immunoglobulin-like beta-sandwich" evidence="7">
    <location>
        <begin position="170"/>
        <end position="272"/>
    </location>
</feature>
<dbReference type="GO" id="GO:0006516">
    <property type="term" value="P:glycoprotein catabolic process"/>
    <property type="evidence" value="ECO:0007669"/>
    <property type="project" value="TreeGrafter"/>
</dbReference>
<proteinExistence type="inferred from homology"/>
<evidence type="ECO:0000313" key="9">
    <source>
        <dbReference type="EMBL" id="CAB4726148.1"/>
    </source>
</evidence>
<evidence type="ECO:0000256" key="1">
    <source>
        <dbReference type="ARBA" id="ARBA00000829"/>
    </source>
</evidence>
<comment type="similarity">
    <text evidence="2">Belongs to the glycosyl hydrolase 2 family.</text>
</comment>
<keyword evidence="4" id="KW-0732">Signal</keyword>